<dbReference type="KEGG" id="nae:BHE16_05360"/>
<dbReference type="EMBL" id="CP018135">
    <property type="protein sequence ID" value="APF41746.1"/>
    <property type="molecule type" value="Genomic_DNA"/>
</dbReference>
<evidence type="ECO:0000313" key="4">
    <source>
        <dbReference type="Proteomes" id="UP000183530"/>
    </source>
</evidence>
<organism evidence="3 4">
    <name type="scientific">Neomicrococcus aestuarii</name>
    <dbReference type="NCBI Taxonomy" id="556325"/>
    <lineage>
        <taxon>Bacteria</taxon>
        <taxon>Bacillati</taxon>
        <taxon>Actinomycetota</taxon>
        <taxon>Actinomycetes</taxon>
        <taxon>Micrococcales</taxon>
        <taxon>Micrococcaceae</taxon>
        <taxon>Neomicrococcus</taxon>
    </lineage>
</organism>
<evidence type="ECO:0008006" key="5">
    <source>
        <dbReference type="Google" id="ProtNLM"/>
    </source>
</evidence>
<keyword evidence="2" id="KW-1133">Transmembrane helix</keyword>
<dbReference type="STRING" id="556325.BHE16_05360"/>
<protein>
    <recommendedName>
        <fullName evidence="5">Septum formation initiator</fullName>
    </recommendedName>
</protein>
<evidence type="ECO:0000256" key="1">
    <source>
        <dbReference type="SAM" id="MobiDB-lite"/>
    </source>
</evidence>
<name>A0A1L2ZRD5_9MICC</name>
<dbReference type="AlphaFoldDB" id="A0A1L2ZRD5"/>
<feature type="compositionally biased region" description="Basic residues" evidence="1">
    <location>
        <begin position="59"/>
        <end position="68"/>
    </location>
</feature>
<feature type="compositionally biased region" description="Basic and acidic residues" evidence="1">
    <location>
        <begin position="85"/>
        <end position="95"/>
    </location>
</feature>
<reference evidence="3 4" key="1">
    <citation type="submission" date="2016-11" db="EMBL/GenBank/DDBJ databases">
        <title>Genome sequencing of Zhihengliuella aestuarii B18 antagonistic to Plasmodiophora brassicae.</title>
        <authorList>
            <person name="Luo Y."/>
        </authorList>
    </citation>
    <scope>NUCLEOTIDE SEQUENCE [LARGE SCALE GENOMIC DNA]</scope>
    <source>
        <strain evidence="3 4">B18</strain>
    </source>
</reference>
<keyword evidence="2" id="KW-0472">Membrane</keyword>
<evidence type="ECO:0000256" key="2">
    <source>
        <dbReference type="SAM" id="Phobius"/>
    </source>
</evidence>
<keyword evidence="2" id="KW-0812">Transmembrane</keyword>
<feature type="region of interest" description="Disordered" evidence="1">
    <location>
        <begin position="1"/>
        <end position="95"/>
    </location>
</feature>
<feature type="compositionally biased region" description="Low complexity" evidence="1">
    <location>
        <begin position="22"/>
        <end position="38"/>
    </location>
</feature>
<dbReference type="Proteomes" id="UP000183530">
    <property type="component" value="Chromosome"/>
</dbReference>
<accession>A0A1L2ZRD5</accession>
<dbReference type="Pfam" id="PF04977">
    <property type="entry name" value="DivIC"/>
    <property type="match status" value="1"/>
</dbReference>
<gene>
    <name evidence="3" type="ORF">BHE16_05360</name>
</gene>
<proteinExistence type="predicted"/>
<feature type="transmembrane region" description="Helical" evidence="2">
    <location>
        <begin position="114"/>
        <end position="136"/>
    </location>
</feature>
<keyword evidence="4" id="KW-1185">Reference proteome</keyword>
<evidence type="ECO:0000313" key="3">
    <source>
        <dbReference type="EMBL" id="APF41746.1"/>
    </source>
</evidence>
<sequence>MASAVHDTETSEIPRVSGRRPTAAATKTTDRAAASSSSKKSEKAGPKTAPAKSNQPHKPASKQHRRAQTRAQLSGAVKTPRISGHSKEIADAKAAKKHEAVGEPVPAKTFSGKLVVWAVVGIALLAFLFPTVGTFVKQRAEISALEESIAAKTAEQEDLKQEIARWSDPEYIKQQARDRINLVMPGERKYMVIGATGEGASVPENQSPNEVRTDLPWADALWDTVKRAATD</sequence>
<dbReference type="InterPro" id="IPR007060">
    <property type="entry name" value="FtsL/DivIC"/>
</dbReference>